<keyword evidence="3" id="KW-1185">Reference proteome</keyword>
<name>A0A8S1L3B6_9CILI</name>
<organism evidence="2 3">
    <name type="scientific">Paramecium sonneborni</name>
    <dbReference type="NCBI Taxonomy" id="65129"/>
    <lineage>
        <taxon>Eukaryota</taxon>
        <taxon>Sar</taxon>
        <taxon>Alveolata</taxon>
        <taxon>Ciliophora</taxon>
        <taxon>Intramacronucleata</taxon>
        <taxon>Oligohymenophorea</taxon>
        <taxon>Peniculida</taxon>
        <taxon>Parameciidae</taxon>
        <taxon>Paramecium</taxon>
    </lineage>
</organism>
<dbReference type="Proteomes" id="UP000692954">
    <property type="component" value="Unassembled WGS sequence"/>
</dbReference>
<comment type="caution">
    <text evidence="2">The sequence shown here is derived from an EMBL/GenBank/DDBJ whole genome shotgun (WGS) entry which is preliminary data.</text>
</comment>
<dbReference type="OrthoDB" id="290105at2759"/>
<accession>A0A8S1L3B6</accession>
<protein>
    <submittedName>
        <fullName evidence="2">Uncharacterized protein</fullName>
    </submittedName>
</protein>
<proteinExistence type="predicted"/>
<reference evidence="2" key="1">
    <citation type="submission" date="2021-01" db="EMBL/GenBank/DDBJ databases">
        <authorList>
            <consortium name="Genoscope - CEA"/>
            <person name="William W."/>
        </authorList>
    </citation>
    <scope>NUCLEOTIDE SEQUENCE</scope>
</reference>
<feature type="compositionally biased region" description="Polar residues" evidence="1">
    <location>
        <begin position="24"/>
        <end position="48"/>
    </location>
</feature>
<gene>
    <name evidence="2" type="ORF">PSON_ATCC_30995.1.T0140057</name>
</gene>
<feature type="region of interest" description="Disordered" evidence="1">
    <location>
        <begin position="1"/>
        <end position="48"/>
    </location>
</feature>
<dbReference type="AlphaFoldDB" id="A0A8S1L3B6"/>
<evidence type="ECO:0000313" key="3">
    <source>
        <dbReference type="Proteomes" id="UP000692954"/>
    </source>
</evidence>
<evidence type="ECO:0000256" key="1">
    <source>
        <dbReference type="SAM" id="MobiDB-lite"/>
    </source>
</evidence>
<sequence>MSEEIVEQRPETSKCSRLEKRRMISQNSQRNRTAIQSRTAQNFNPNSYNGMTLEEYFRNKVQDNGNTEVDKKKKFLVTSNEFFKEFQNQNQDVMRRTYMGDSKYMNMKHDMKKKIQDYDKDLFQKYANKFDLGNGFGK</sequence>
<feature type="compositionally biased region" description="Basic and acidic residues" evidence="1">
    <location>
        <begin position="1"/>
        <end position="22"/>
    </location>
</feature>
<dbReference type="EMBL" id="CAJJDN010000014">
    <property type="protein sequence ID" value="CAD8060063.1"/>
    <property type="molecule type" value="Genomic_DNA"/>
</dbReference>
<evidence type="ECO:0000313" key="2">
    <source>
        <dbReference type="EMBL" id="CAD8060063.1"/>
    </source>
</evidence>